<name>A0A1H9LMW0_9LACO</name>
<feature type="compositionally biased region" description="Polar residues" evidence="6">
    <location>
        <begin position="165"/>
        <end position="196"/>
    </location>
</feature>
<keyword evidence="7" id="KW-1133">Transmembrane helix</keyword>
<feature type="transmembrane region" description="Helical" evidence="7">
    <location>
        <begin position="33"/>
        <end position="50"/>
    </location>
</feature>
<evidence type="ECO:0000256" key="2">
    <source>
        <dbReference type="ARBA" id="ARBA00022525"/>
    </source>
</evidence>
<evidence type="ECO:0000256" key="6">
    <source>
        <dbReference type="SAM" id="MobiDB-lite"/>
    </source>
</evidence>
<gene>
    <name evidence="9" type="ORF">SAMN04487973_1022</name>
</gene>
<feature type="domain" description="Gram-positive cocci surface proteins LPxTG" evidence="8">
    <location>
        <begin position="1559"/>
        <end position="1595"/>
    </location>
</feature>
<dbReference type="InterPro" id="IPR022263">
    <property type="entry name" value="KxYKxGKxW"/>
</dbReference>
<sequence length="1595" mass="172754">MDGKQRKGKRSRLQRDTEQLKEHYKMYKVGKNWLFAGIVVFFLGTGFVLGTSNVKADSVETVLTTATTQASDGVSQAVSESNSTVTNNSNANSYTTDTINSSGTVEESVSSTATSDGNSGSTAVDQSAGSQSDEKDTTSLGHSSSEATSAVQSREVIESNEDDGSTNTGSQTNDFSSSNATQTSRGSQSTANDSLQASSSTTTSRSVAKTAKTVKLRAESSSTVVNILGLDVTVSDRTTTNSEGTVSVTDKVGTLGNLTNIYAIASGYEVRNMNNQQVMYGSSSGRNLVMCYDPTSKETTFAFVEANGDITVNENGELLSFTFEGDARSPEVRRLIESNSYGDDYYVALNYGGSNVDINFGYGEDNWDYGDLFATNNNFNIPVNYVDQDTGKNIAESTDVNLSTGSQYEVSAAIPPSGYELVGVLKNGTDYSDGTQINDIQIDKSSTKVEGTIQNDLDNNYLADYHIMRYLSVNGSYHIALQDYTDQGGYSLKSSPADLEVKRINQAGDVLLTYTNWNGDVTQSEIIRHGYTLTITDPDDFWGEHTNGGAANNLRSIHNDMNLSTPDAITFVYRKVGTQQAKSIVVNYVDESGNVITQNDVLNGIIGASYVANEKVIVDYQLVSVQGNKTGVFTDQEQTVTFIYRLNDSQDTVTNILGVPVTVTTTRTKTDNGSIFVTTSDAHIGDIQHVYAIVNFSEVRTITNQQVMLGASIANDALQGWVSSNLETGYNTRLVLSYDKQTQMTTVTMIDITGRILLTPDGTQIVASFTPDELQNDQSPVQRIIQVGDNLYMSVSYGGANVDVNFADLIDPGDGSAPSYDWNPGDLFSVPTQSNVNVKYVDADTGKELTSLPEQNLDISTGNTYVTVAGNAPDGYQLMGVLNDGTKYVSGTPIDMNAVDAGTNSSNGIYMPDFDENLMENYTISRNIDVGQSYSVILQDYIYGNANTNYQMAYNPINMVVKRLNQQGDVSVTLTDLISHDIDTFEIFHGYSEVYSNPNDFWSGYRIFINQLNLNPSANVVYVYKHMFDYDEMTAKRTINYVGAGDLTPKSKVQTITYKMVINRITGEISYTPSGVFDKVGSPIIAGYVPDQAAVAKFIPTASMTSPDDITVIVTYSPAITYGKIKVTRTINYVGAGSKTPETKIQTVVYNTATNELTNETAYTPIGIYERVNSPEISGYAVDQMVVPEFIPTATMSAPFNNSITVTYTPIFEYGQVSITRTIEYVGAGEKTPKTQIQTVVYKTVTNKGTGEISYTPIGVYAAVNSPKINGYTVDKEVIVKVTPIASTTAPINSTVVVTYTPIFEYGQVSTTRTIEYVGAGEKTPKTQIQTVVYKTVTNKGTGEISYTPIGVYAAVNSPKMSGYTVDKKIVPEFIPTATTTAPTSSIVTVTYTPIFSYGQLTVTRTINYTGAGNKTPSSKIETLTYNSVTNEGTGETSYTPMGAYAAVKSPKITGYSVDYEIVAEEIPVASLTMPVNQVVLVTYTLIPVKPVEPVKPVKPSKPAAPDTPDSLQTQGPKKEPVVQSVMSGSEMTEVRSSKQSVDTQAKVDKTAKITAKMLPQTNEQTTSILSLIGVALLTLWTSLFGLKRKQHEKD</sequence>
<dbReference type="InterPro" id="IPR009459">
    <property type="entry name" value="MucBP_dom"/>
</dbReference>
<reference evidence="9 10" key="1">
    <citation type="submission" date="2016-10" db="EMBL/GenBank/DDBJ databases">
        <authorList>
            <person name="Varghese N."/>
            <person name="Submissions S."/>
        </authorList>
    </citation>
    <scope>NUCLEOTIDE SEQUENCE [LARGE SCALE GENOMIC DNA]</scope>
    <source>
        <strain evidence="9 10">CGMCC 1.3889</strain>
    </source>
</reference>
<evidence type="ECO:0000256" key="4">
    <source>
        <dbReference type="ARBA" id="ARBA00022737"/>
    </source>
</evidence>
<keyword evidence="3" id="KW-0732">Signal</keyword>
<evidence type="ECO:0000256" key="7">
    <source>
        <dbReference type="SAM" id="Phobius"/>
    </source>
</evidence>
<proteinExistence type="predicted"/>
<keyword evidence="2" id="KW-0964">Secreted</keyword>
<protein>
    <submittedName>
        <fullName evidence="9">LPXTG-motif cell wall anchor domain-containing protein/KxYKxGKxW signal peptide containing protein</fullName>
    </submittedName>
</protein>
<keyword evidence="4" id="KW-0677">Repeat</keyword>
<keyword evidence="5" id="KW-0572">Peptidoglycan-anchor</keyword>
<evidence type="ECO:0000256" key="5">
    <source>
        <dbReference type="ARBA" id="ARBA00023088"/>
    </source>
</evidence>
<evidence type="ECO:0000256" key="3">
    <source>
        <dbReference type="ARBA" id="ARBA00022729"/>
    </source>
</evidence>
<dbReference type="Pfam" id="PF19258">
    <property type="entry name" value="KxYKxGKxW_sig"/>
    <property type="match status" value="1"/>
</dbReference>
<evidence type="ECO:0000313" key="10">
    <source>
        <dbReference type="Proteomes" id="UP000182818"/>
    </source>
</evidence>
<evidence type="ECO:0000259" key="8">
    <source>
        <dbReference type="PROSITE" id="PS50847"/>
    </source>
</evidence>
<feature type="compositionally biased region" description="Low complexity" evidence="6">
    <location>
        <begin position="197"/>
        <end position="213"/>
    </location>
</feature>
<evidence type="ECO:0000313" key="9">
    <source>
        <dbReference type="EMBL" id="SER12821.1"/>
    </source>
</evidence>
<dbReference type="Proteomes" id="UP000182818">
    <property type="component" value="Unassembled WGS sequence"/>
</dbReference>
<keyword evidence="10" id="KW-1185">Reference proteome</keyword>
<keyword evidence="7" id="KW-0812">Transmembrane</keyword>
<keyword evidence="7" id="KW-0472">Membrane</keyword>
<dbReference type="Pfam" id="PF06458">
    <property type="entry name" value="MucBP"/>
    <property type="match status" value="3"/>
</dbReference>
<feature type="compositionally biased region" description="Low complexity" evidence="6">
    <location>
        <begin position="79"/>
        <end position="115"/>
    </location>
</feature>
<keyword evidence="1" id="KW-0134">Cell wall</keyword>
<dbReference type="InterPro" id="IPR019931">
    <property type="entry name" value="LPXTG_anchor"/>
</dbReference>
<dbReference type="Pfam" id="PF17966">
    <property type="entry name" value="Muc_B2"/>
    <property type="match status" value="5"/>
</dbReference>
<dbReference type="InterPro" id="IPR041495">
    <property type="entry name" value="Mub_B2"/>
</dbReference>
<organism evidence="9 10">
    <name type="scientific">Pediococcus ethanolidurans</name>
    <dbReference type="NCBI Taxonomy" id="319653"/>
    <lineage>
        <taxon>Bacteria</taxon>
        <taxon>Bacillati</taxon>
        <taxon>Bacillota</taxon>
        <taxon>Bacilli</taxon>
        <taxon>Lactobacillales</taxon>
        <taxon>Lactobacillaceae</taxon>
        <taxon>Pediococcus</taxon>
    </lineage>
</organism>
<dbReference type="NCBIfam" id="TIGR03715">
    <property type="entry name" value="KxYKxGKxW"/>
    <property type="match status" value="1"/>
</dbReference>
<dbReference type="Gene3D" id="2.60.40.4300">
    <property type="match status" value="5"/>
</dbReference>
<evidence type="ECO:0000256" key="1">
    <source>
        <dbReference type="ARBA" id="ARBA00022512"/>
    </source>
</evidence>
<feature type="region of interest" description="Disordered" evidence="6">
    <location>
        <begin position="74"/>
        <end position="215"/>
    </location>
</feature>
<dbReference type="EMBL" id="FOGK01000002">
    <property type="protein sequence ID" value="SER12821.1"/>
    <property type="molecule type" value="Genomic_DNA"/>
</dbReference>
<feature type="compositionally biased region" description="Polar residues" evidence="6">
    <location>
        <begin position="138"/>
        <end position="152"/>
    </location>
</feature>
<dbReference type="PROSITE" id="PS50847">
    <property type="entry name" value="GRAM_POS_ANCHORING"/>
    <property type="match status" value="1"/>
</dbReference>
<feature type="region of interest" description="Disordered" evidence="6">
    <location>
        <begin position="1495"/>
        <end position="1522"/>
    </location>
</feature>
<accession>A0A1H9LMW0</accession>
<dbReference type="Gene3D" id="3.10.20.320">
    <property type="entry name" value="Putative peptidoglycan bound protein (lpxtg motif)"/>
    <property type="match status" value="1"/>
</dbReference>
<dbReference type="NCBIfam" id="TIGR01167">
    <property type="entry name" value="LPXTG_anchor"/>
    <property type="match status" value="1"/>
</dbReference>
<dbReference type="RefSeq" id="WP_074693823.1">
    <property type="nucleotide sequence ID" value="NZ_BJYP01000005.1"/>
</dbReference>
<feature type="transmembrane region" description="Helical" evidence="7">
    <location>
        <begin position="1569"/>
        <end position="1587"/>
    </location>
</feature>
<feature type="compositionally biased region" description="Polar residues" evidence="6">
    <location>
        <begin position="116"/>
        <end position="131"/>
    </location>
</feature>
<comment type="caution">
    <text evidence="9">The sequence shown here is derived from an EMBL/GenBank/DDBJ whole genome shotgun (WGS) entry which is preliminary data.</text>
</comment>